<comment type="caution">
    <text evidence="1">The sequence shown here is derived from an EMBL/GenBank/DDBJ whole genome shotgun (WGS) entry which is preliminary data.</text>
</comment>
<dbReference type="AlphaFoldDB" id="A0AAW9KP43"/>
<evidence type="ECO:0000313" key="1">
    <source>
        <dbReference type="EMBL" id="MDZ7542945.1"/>
    </source>
</evidence>
<dbReference type="Proteomes" id="UP001288944">
    <property type="component" value="Unassembled WGS sequence"/>
</dbReference>
<reference evidence="1" key="1">
    <citation type="submission" date="2019-11" db="EMBL/GenBank/DDBJ databases">
        <title>Characterization of Clostridium perfringens isolates from swine manure treated agricultural soils.</title>
        <authorList>
            <person name="Wushke S.T."/>
        </authorList>
    </citation>
    <scope>NUCLEOTIDE SEQUENCE</scope>
    <source>
        <strain evidence="1">X62</strain>
    </source>
</reference>
<evidence type="ECO:0000313" key="2">
    <source>
        <dbReference type="Proteomes" id="UP001288944"/>
    </source>
</evidence>
<name>A0AAW9KP43_CLOPF</name>
<feature type="non-terminal residue" evidence="1">
    <location>
        <position position="34"/>
    </location>
</feature>
<proteinExistence type="predicted"/>
<dbReference type="EMBL" id="WNUR01000642">
    <property type="protein sequence ID" value="MDZ7542945.1"/>
    <property type="molecule type" value="Genomic_DNA"/>
</dbReference>
<gene>
    <name evidence="1" type="ORF">GNF83_17505</name>
</gene>
<protein>
    <submittedName>
        <fullName evidence="1">Mini-ribonuclease 3</fullName>
    </submittedName>
</protein>
<organism evidence="1 2">
    <name type="scientific">Clostridium perfringens</name>
    <dbReference type="NCBI Taxonomy" id="1502"/>
    <lineage>
        <taxon>Bacteria</taxon>
        <taxon>Bacillati</taxon>
        <taxon>Bacillota</taxon>
        <taxon>Clostridia</taxon>
        <taxon>Eubacteriales</taxon>
        <taxon>Clostridiaceae</taxon>
        <taxon>Clostridium</taxon>
    </lineage>
</organism>
<sequence>MLEDLRVREFSKEEARRLNPLQLALIGDGVYEIY</sequence>
<accession>A0AAW9KP43</accession>